<reference evidence="2" key="2">
    <citation type="submission" date="2020-09" db="EMBL/GenBank/DDBJ databases">
        <authorList>
            <person name="Sun Q."/>
            <person name="Zhou Y."/>
        </authorList>
    </citation>
    <scope>NUCLEOTIDE SEQUENCE</scope>
    <source>
        <strain evidence="2">CGMCC 4.7679</strain>
    </source>
</reference>
<evidence type="ECO:0000256" key="1">
    <source>
        <dbReference type="SAM" id="MobiDB-lite"/>
    </source>
</evidence>
<dbReference type="Proteomes" id="UP000658656">
    <property type="component" value="Unassembled WGS sequence"/>
</dbReference>
<gene>
    <name evidence="2" type="ORF">GCM10017566_05800</name>
</gene>
<feature type="region of interest" description="Disordered" evidence="1">
    <location>
        <begin position="65"/>
        <end position="88"/>
    </location>
</feature>
<name>A0A8H9ISE2_9PSEU</name>
<reference evidence="2" key="1">
    <citation type="journal article" date="2014" name="Int. J. Syst. Evol. Microbiol.">
        <title>Complete genome sequence of Corynebacterium casei LMG S-19264T (=DSM 44701T), isolated from a smear-ripened cheese.</title>
        <authorList>
            <consortium name="US DOE Joint Genome Institute (JGI-PGF)"/>
            <person name="Walter F."/>
            <person name="Albersmeier A."/>
            <person name="Kalinowski J."/>
            <person name="Ruckert C."/>
        </authorList>
    </citation>
    <scope>NUCLEOTIDE SEQUENCE</scope>
    <source>
        <strain evidence="2">CGMCC 4.7679</strain>
    </source>
</reference>
<evidence type="ECO:0000313" key="3">
    <source>
        <dbReference type="Proteomes" id="UP000658656"/>
    </source>
</evidence>
<sequence length="88" mass="9544">MSAPAAEIAEKFRIAFGSGDTETAQKPCERVGASGEFALRPNVHLPIDDERAVLPFPELRTRARRAHRGSARLLSRLGRGHRAPAGLT</sequence>
<proteinExistence type="predicted"/>
<dbReference type="EMBL" id="BNAV01000001">
    <property type="protein sequence ID" value="GHF35704.1"/>
    <property type="molecule type" value="Genomic_DNA"/>
</dbReference>
<comment type="caution">
    <text evidence="2">The sequence shown here is derived from an EMBL/GenBank/DDBJ whole genome shotgun (WGS) entry which is preliminary data.</text>
</comment>
<protein>
    <submittedName>
        <fullName evidence="2">Uncharacterized protein</fullName>
    </submittedName>
</protein>
<dbReference type="RefSeq" id="WP_145934795.1">
    <property type="nucleotide sequence ID" value="NZ_BNAV01000001.1"/>
</dbReference>
<organism evidence="2 3">
    <name type="scientific">Amycolatopsis bartoniae</name>
    <dbReference type="NCBI Taxonomy" id="941986"/>
    <lineage>
        <taxon>Bacteria</taxon>
        <taxon>Bacillati</taxon>
        <taxon>Actinomycetota</taxon>
        <taxon>Actinomycetes</taxon>
        <taxon>Pseudonocardiales</taxon>
        <taxon>Pseudonocardiaceae</taxon>
        <taxon>Amycolatopsis</taxon>
    </lineage>
</organism>
<evidence type="ECO:0000313" key="2">
    <source>
        <dbReference type="EMBL" id="GHF35704.1"/>
    </source>
</evidence>
<keyword evidence="3" id="KW-1185">Reference proteome</keyword>
<dbReference type="AlphaFoldDB" id="A0A8H9ISE2"/>
<accession>A0A8H9ISE2</accession>